<protein>
    <recommendedName>
        <fullName evidence="2">Ice-binding protein C-terminal domain-containing protein</fullName>
    </recommendedName>
</protein>
<dbReference type="Pfam" id="PF07589">
    <property type="entry name" value="PEP-CTERM"/>
    <property type="match status" value="1"/>
</dbReference>
<dbReference type="InterPro" id="IPR013424">
    <property type="entry name" value="Ice-binding_C"/>
</dbReference>
<dbReference type="Proteomes" id="UP000552700">
    <property type="component" value="Unassembled WGS sequence"/>
</dbReference>
<proteinExistence type="predicted"/>
<feature type="domain" description="Ice-binding protein C-terminal" evidence="2">
    <location>
        <begin position="184"/>
        <end position="208"/>
    </location>
</feature>
<dbReference type="EMBL" id="JACIJP010000001">
    <property type="protein sequence ID" value="MBB6122622.1"/>
    <property type="molecule type" value="Genomic_DNA"/>
</dbReference>
<evidence type="ECO:0000313" key="4">
    <source>
        <dbReference type="Proteomes" id="UP000552700"/>
    </source>
</evidence>
<accession>A0A841IWU8</accession>
<dbReference type="NCBIfam" id="NF035944">
    <property type="entry name" value="PEPxxWA-CTERM"/>
    <property type="match status" value="1"/>
</dbReference>
<dbReference type="RefSeq" id="WP_184076915.1">
    <property type="nucleotide sequence ID" value="NZ_JACIJP010000001.1"/>
</dbReference>
<feature type="signal peptide" evidence="1">
    <location>
        <begin position="1"/>
        <end position="22"/>
    </location>
</feature>
<keyword evidence="4" id="KW-1185">Reference proteome</keyword>
<sequence>MKKAILGIGGLVAALTASTAHAAVVFTFNAGVAASTLLGAGFVVQNDFDGSAGVGGSGFQFLTGSSTSGSAIPTSGTDTTPYLSVLGGGEAIIDLPNVEALAFDWGTLDTYNTLTVFGYDGGGAFSTSFTPLALFSNPGDLAPADGQTSGAFALLGTAGERFSRIVLTSSTNSFEIDNLLVKGAIPEPSTWAMMIVGLGMVGYAMRSRQRTKVSFA</sequence>
<name>A0A841IWU8_9SPHN</name>
<comment type="caution">
    <text evidence="3">The sequence shown here is derived from an EMBL/GenBank/DDBJ whole genome shotgun (WGS) entry which is preliminary data.</text>
</comment>
<dbReference type="NCBIfam" id="TIGR02595">
    <property type="entry name" value="PEP_CTERM"/>
    <property type="match status" value="1"/>
</dbReference>
<evidence type="ECO:0000256" key="1">
    <source>
        <dbReference type="SAM" id="SignalP"/>
    </source>
</evidence>
<reference evidence="3 4" key="1">
    <citation type="submission" date="2020-08" db="EMBL/GenBank/DDBJ databases">
        <title>Genomic Encyclopedia of Type Strains, Phase IV (KMG-IV): sequencing the most valuable type-strain genomes for metagenomic binning, comparative biology and taxonomic classification.</title>
        <authorList>
            <person name="Goeker M."/>
        </authorList>
    </citation>
    <scope>NUCLEOTIDE SEQUENCE [LARGE SCALE GENOMIC DNA]</scope>
    <source>
        <strain evidence="3 4">DSM 102255</strain>
    </source>
</reference>
<keyword evidence="1" id="KW-0732">Signal</keyword>
<organism evidence="3 4">
    <name type="scientific">Sphingobium subterraneum</name>
    <dbReference type="NCBI Taxonomy" id="627688"/>
    <lineage>
        <taxon>Bacteria</taxon>
        <taxon>Pseudomonadati</taxon>
        <taxon>Pseudomonadota</taxon>
        <taxon>Alphaproteobacteria</taxon>
        <taxon>Sphingomonadales</taxon>
        <taxon>Sphingomonadaceae</taxon>
        <taxon>Sphingobium</taxon>
    </lineage>
</organism>
<dbReference type="AlphaFoldDB" id="A0A841IWU8"/>
<evidence type="ECO:0000313" key="3">
    <source>
        <dbReference type="EMBL" id="MBB6122622.1"/>
    </source>
</evidence>
<feature type="chain" id="PRO_5032587240" description="Ice-binding protein C-terminal domain-containing protein" evidence="1">
    <location>
        <begin position="23"/>
        <end position="216"/>
    </location>
</feature>
<evidence type="ECO:0000259" key="2">
    <source>
        <dbReference type="Pfam" id="PF07589"/>
    </source>
</evidence>
<gene>
    <name evidence="3" type="ORF">FHS92_000329</name>
</gene>